<name>A0ACC0GDC1_9ERIC</name>
<evidence type="ECO:0000313" key="2">
    <source>
        <dbReference type="Proteomes" id="UP001060215"/>
    </source>
</evidence>
<protein>
    <submittedName>
        <fullName evidence="1">Uncharacterized protein</fullName>
    </submittedName>
</protein>
<gene>
    <name evidence="1" type="ORF">LOK49_LG10G00994</name>
</gene>
<keyword evidence="2" id="KW-1185">Reference proteome</keyword>
<accession>A0ACC0GDC1</accession>
<proteinExistence type="predicted"/>
<dbReference type="EMBL" id="CM045767">
    <property type="protein sequence ID" value="KAI7998834.1"/>
    <property type="molecule type" value="Genomic_DNA"/>
</dbReference>
<organism evidence="1 2">
    <name type="scientific">Camellia lanceoleosa</name>
    <dbReference type="NCBI Taxonomy" id="1840588"/>
    <lineage>
        <taxon>Eukaryota</taxon>
        <taxon>Viridiplantae</taxon>
        <taxon>Streptophyta</taxon>
        <taxon>Embryophyta</taxon>
        <taxon>Tracheophyta</taxon>
        <taxon>Spermatophyta</taxon>
        <taxon>Magnoliopsida</taxon>
        <taxon>eudicotyledons</taxon>
        <taxon>Gunneridae</taxon>
        <taxon>Pentapetalae</taxon>
        <taxon>asterids</taxon>
        <taxon>Ericales</taxon>
        <taxon>Theaceae</taxon>
        <taxon>Camellia</taxon>
    </lineage>
</organism>
<dbReference type="Proteomes" id="UP001060215">
    <property type="component" value="Chromosome 10"/>
</dbReference>
<sequence>MENQGWGSEFEEERDTERKERNEQEEDMKAYPAVHVPKEMEINVLQEGSQENNPNFIAVFVARIVGLIEELKELKGTVLPEGEGGLRKEEWMELLPEKIEPIEEAPEVSVIDGQYQFMETYDPS</sequence>
<evidence type="ECO:0000313" key="1">
    <source>
        <dbReference type="EMBL" id="KAI7998834.1"/>
    </source>
</evidence>
<reference evidence="1 2" key="1">
    <citation type="journal article" date="2022" name="Plant J.">
        <title>Chromosome-level genome of Camellia lanceoleosa provides a valuable resource for understanding genome evolution and self-incompatibility.</title>
        <authorList>
            <person name="Gong W."/>
            <person name="Xiao S."/>
            <person name="Wang L."/>
            <person name="Liao Z."/>
            <person name="Chang Y."/>
            <person name="Mo W."/>
            <person name="Hu G."/>
            <person name="Li W."/>
            <person name="Zhao G."/>
            <person name="Zhu H."/>
            <person name="Hu X."/>
            <person name="Ji K."/>
            <person name="Xiang X."/>
            <person name="Song Q."/>
            <person name="Yuan D."/>
            <person name="Jin S."/>
            <person name="Zhang L."/>
        </authorList>
    </citation>
    <scope>NUCLEOTIDE SEQUENCE [LARGE SCALE GENOMIC DNA]</scope>
    <source>
        <strain evidence="1">SQ_2022a</strain>
    </source>
</reference>
<comment type="caution">
    <text evidence="1">The sequence shown here is derived from an EMBL/GenBank/DDBJ whole genome shotgun (WGS) entry which is preliminary data.</text>
</comment>